<feature type="domain" description="DUF7065" evidence="2">
    <location>
        <begin position="123"/>
        <end position="187"/>
    </location>
</feature>
<dbReference type="InterPro" id="IPR055492">
    <property type="entry name" value="DUF7064"/>
</dbReference>
<proteinExistence type="predicted"/>
<dbReference type="Pfam" id="PF23213">
    <property type="entry name" value="DUF7065"/>
    <property type="match status" value="1"/>
</dbReference>
<comment type="caution">
    <text evidence="3">The sequence shown here is derived from an EMBL/GenBank/DDBJ whole genome shotgun (WGS) entry which is preliminary data.</text>
</comment>
<dbReference type="SUPFAM" id="SSF159245">
    <property type="entry name" value="AttH-like"/>
    <property type="match status" value="1"/>
</dbReference>
<dbReference type="RefSeq" id="WP_191125280.1">
    <property type="nucleotide sequence ID" value="NZ_JACXWY010000015.1"/>
</dbReference>
<keyword evidence="4" id="KW-1185">Reference proteome</keyword>
<sequence>MSDTATLETATDTPFTARDDRFHFDQMSDRWWETETAWFAFCAPERKLGGWLYSMARPNIGTIAGGCWIWDDTAAVPWEVPYSANYTALRLPRDQDLTDIALPTGVSIKALEPLKRYKLGFLDEDRLTVDLTFDAVMPARPLRKGDSSFKNLNHFDQFGHVTGQIVLHGETIPIDCYAIRDRSWGPRPEHRPGKSAYVTGIASPDDGFLAVTKWNDETDPIAYGFMIRDGKIGDLVSGRRIVERDPERGWVTRITIEGKDEFGRDLDAVGERLSGIIINRHSFIDSNGLIEWTINGKRGHGEDQDMWPVHRWSAFRREARMGRAS</sequence>
<organism evidence="3 4">
    <name type="scientific">Bosea spartocytisi</name>
    <dbReference type="NCBI Taxonomy" id="2773451"/>
    <lineage>
        <taxon>Bacteria</taxon>
        <taxon>Pseudomonadati</taxon>
        <taxon>Pseudomonadota</taxon>
        <taxon>Alphaproteobacteria</taxon>
        <taxon>Hyphomicrobiales</taxon>
        <taxon>Boseaceae</taxon>
        <taxon>Bosea</taxon>
    </lineage>
</organism>
<dbReference type="Proteomes" id="UP000619295">
    <property type="component" value="Unassembled WGS sequence"/>
</dbReference>
<protein>
    <submittedName>
        <fullName evidence="3">Uncharacterized protein</fullName>
    </submittedName>
</protein>
<feature type="domain" description="DUF7064" evidence="1">
    <location>
        <begin position="198"/>
        <end position="301"/>
    </location>
</feature>
<accession>A0A927EEY6</accession>
<gene>
    <name evidence="3" type="ORF">IED13_20570</name>
</gene>
<dbReference type="Pfam" id="PF23212">
    <property type="entry name" value="DUF7064"/>
    <property type="match status" value="1"/>
</dbReference>
<evidence type="ECO:0000259" key="2">
    <source>
        <dbReference type="Pfam" id="PF23213"/>
    </source>
</evidence>
<evidence type="ECO:0000259" key="1">
    <source>
        <dbReference type="Pfam" id="PF23212"/>
    </source>
</evidence>
<dbReference type="InterPro" id="IPR055493">
    <property type="entry name" value="DUF7065"/>
</dbReference>
<dbReference type="EMBL" id="JACXWY010000015">
    <property type="protein sequence ID" value="MBD3848101.1"/>
    <property type="molecule type" value="Genomic_DNA"/>
</dbReference>
<evidence type="ECO:0000313" key="3">
    <source>
        <dbReference type="EMBL" id="MBD3848101.1"/>
    </source>
</evidence>
<name>A0A927EEY6_9HYPH</name>
<reference evidence="3" key="1">
    <citation type="submission" date="2020-09" db="EMBL/GenBank/DDBJ databases">
        <title>Bosea spartocytisi sp. nov. a root nodule endophyte of Spartocytisus supranubius in the high mountain ecosystem fo the Teide National Park (Canary Islands, Spain).</title>
        <authorList>
            <person name="Pulido-Suarez L."/>
            <person name="Peix A."/>
            <person name="Igual J.M."/>
            <person name="Socas-Perez N."/>
            <person name="Velazquez E."/>
            <person name="Flores-Felix J.D."/>
            <person name="Leon-Barrios M."/>
        </authorList>
    </citation>
    <scope>NUCLEOTIDE SEQUENCE</scope>
    <source>
        <strain evidence="3">SSUT16</strain>
    </source>
</reference>
<dbReference type="AlphaFoldDB" id="A0A927EEY6"/>
<evidence type="ECO:0000313" key="4">
    <source>
        <dbReference type="Proteomes" id="UP000619295"/>
    </source>
</evidence>